<reference evidence="1" key="1">
    <citation type="submission" date="2020-06" db="EMBL/GenBank/DDBJ databases">
        <authorList>
            <person name="Li T."/>
            <person name="Hu X."/>
            <person name="Zhang T."/>
            <person name="Song X."/>
            <person name="Zhang H."/>
            <person name="Dai N."/>
            <person name="Sheng W."/>
            <person name="Hou X."/>
            <person name="Wei L."/>
        </authorList>
    </citation>
    <scope>NUCLEOTIDE SEQUENCE</scope>
    <source>
        <strain evidence="1">G02</strain>
        <tissue evidence="1">Leaf</tissue>
    </source>
</reference>
<dbReference type="AlphaFoldDB" id="A0AAW2R027"/>
<evidence type="ECO:0008006" key="2">
    <source>
        <dbReference type="Google" id="ProtNLM"/>
    </source>
</evidence>
<name>A0AAW2R027_SESRA</name>
<comment type="caution">
    <text evidence="1">The sequence shown here is derived from an EMBL/GenBank/DDBJ whole genome shotgun (WGS) entry which is preliminary data.</text>
</comment>
<reference evidence="1" key="2">
    <citation type="journal article" date="2024" name="Plant">
        <title>Genomic evolution and insights into agronomic trait innovations of Sesamum species.</title>
        <authorList>
            <person name="Miao H."/>
            <person name="Wang L."/>
            <person name="Qu L."/>
            <person name="Liu H."/>
            <person name="Sun Y."/>
            <person name="Le M."/>
            <person name="Wang Q."/>
            <person name="Wei S."/>
            <person name="Zheng Y."/>
            <person name="Lin W."/>
            <person name="Duan Y."/>
            <person name="Cao H."/>
            <person name="Xiong S."/>
            <person name="Wang X."/>
            <person name="Wei L."/>
            <person name="Li C."/>
            <person name="Ma Q."/>
            <person name="Ju M."/>
            <person name="Zhao R."/>
            <person name="Li G."/>
            <person name="Mu C."/>
            <person name="Tian Q."/>
            <person name="Mei H."/>
            <person name="Zhang T."/>
            <person name="Gao T."/>
            <person name="Zhang H."/>
        </authorList>
    </citation>
    <scope>NUCLEOTIDE SEQUENCE</scope>
    <source>
        <strain evidence="1">G02</strain>
    </source>
</reference>
<evidence type="ECO:0000313" key="1">
    <source>
        <dbReference type="EMBL" id="KAL0373453.1"/>
    </source>
</evidence>
<protein>
    <recommendedName>
        <fullName evidence="2">Secreted protein</fullName>
    </recommendedName>
</protein>
<gene>
    <name evidence="1" type="ORF">Sradi_3261000</name>
</gene>
<organism evidence="1">
    <name type="scientific">Sesamum radiatum</name>
    <name type="common">Black benniseed</name>
    <dbReference type="NCBI Taxonomy" id="300843"/>
    <lineage>
        <taxon>Eukaryota</taxon>
        <taxon>Viridiplantae</taxon>
        <taxon>Streptophyta</taxon>
        <taxon>Embryophyta</taxon>
        <taxon>Tracheophyta</taxon>
        <taxon>Spermatophyta</taxon>
        <taxon>Magnoliopsida</taxon>
        <taxon>eudicotyledons</taxon>
        <taxon>Gunneridae</taxon>
        <taxon>Pentapetalae</taxon>
        <taxon>asterids</taxon>
        <taxon>lamiids</taxon>
        <taxon>Lamiales</taxon>
        <taxon>Pedaliaceae</taxon>
        <taxon>Sesamum</taxon>
    </lineage>
</organism>
<dbReference type="EMBL" id="JACGWJ010000014">
    <property type="protein sequence ID" value="KAL0373453.1"/>
    <property type="molecule type" value="Genomic_DNA"/>
</dbReference>
<accession>A0AAW2R027</accession>
<proteinExistence type="predicted"/>
<sequence>MGEVSVELALVLFAGPSEGVPLEGDTDLFPLEALGTEVPLAERGVFPPSSSQTDRGSAS</sequence>